<sequence length="552" mass="61548">MKIKTKILSLGLLSTFIAAPLATISCGGNEIDKSKFETTKFYDEYIEGNHGRQAGNVYNFEGGSAKGLEGVAPLTKVKASQLVAKNPFVKGQKLDEKQAIYGSYHAYNYLLNKLAEMGYTSHNEEDIEYPALTDVEFQEGTTTRTKNQVAEVNRQVLVGRAKYVTIDTAKTEDYTNKMKQDGFFTQTFLFDTKDRVNAGQYSYNQLGQNIVVTINPSSDLVKDEKEMKDYFIVSHYDSTSEGPEKASWGATDNGTSVGVNLALLDYFSKPENRKHLGVRLHIVFADAEELGVLGTQAFVEQMFIKGREEVEENGTKTNKLVYNPLKETTLAMINMDTIAGGDRVYVHSANSDPFLDAVGNTSTKVRDQISGLASQLALQKNDVGYMLEIHPQVEEGGYRAGETGTWSDHAPFALKVDVPIAYLESTNFFIWSKENAFDGYSQTANPQAYILQDGTVLGYNKVQKNGTELELYVLPEGKTVDDYLVSGNIWHSDLDRPDWLNKNIGSKIYKQLKVVYDVLILYFNTMATRLTTTGDQPDGSKKVIEDRLQLVI</sequence>
<dbReference type="Pfam" id="PF04389">
    <property type="entry name" value="Peptidase_M28"/>
    <property type="match status" value="1"/>
</dbReference>
<evidence type="ECO:0000313" key="3">
    <source>
        <dbReference type="EMBL" id="TPE57744.1"/>
    </source>
</evidence>
<proteinExistence type="predicted"/>
<evidence type="ECO:0000313" key="4">
    <source>
        <dbReference type="Proteomes" id="UP000319776"/>
    </source>
</evidence>
<dbReference type="InterPro" id="IPR007484">
    <property type="entry name" value="Peptidase_M28"/>
</dbReference>
<keyword evidence="4" id="KW-1185">Reference proteome</keyword>
<evidence type="ECO:0000256" key="1">
    <source>
        <dbReference type="SAM" id="SignalP"/>
    </source>
</evidence>
<feature type="signal peptide" evidence="1">
    <location>
        <begin position="1"/>
        <end position="22"/>
    </location>
</feature>
<evidence type="ECO:0000259" key="2">
    <source>
        <dbReference type="Pfam" id="PF04389"/>
    </source>
</evidence>
<dbReference type="PROSITE" id="PS51257">
    <property type="entry name" value="PROKAR_LIPOPROTEIN"/>
    <property type="match status" value="1"/>
</dbReference>
<dbReference type="PANTHER" id="PTHR12147">
    <property type="entry name" value="METALLOPEPTIDASE M28 FAMILY MEMBER"/>
    <property type="match status" value="1"/>
</dbReference>
<feature type="chain" id="PRO_5021190550" evidence="1">
    <location>
        <begin position="23"/>
        <end position="552"/>
    </location>
</feature>
<dbReference type="PANTHER" id="PTHR12147:SF26">
    <property type="entry name" value="PEPTIDASE M28 DOMAIN-CONTAINING PROTEIN"/>
    <property type="match status" value="1"/>
</dbReference>
<reference evidence="3 4" key="1">
    <citation type="submission" date="2019-06" db="EMBL/GenBank/DDBJ databases">
        <title>Mycoplasma falconis type strain whole genome sequence.</title>
        <authorList>
            <person name="Spergser J."/>
        </authorList>
    </citation>
    <scope>NUCLEOTIDE SEQUENCE [LARGE SCALE GENOMIC DNA]</scope>
    <source>
        <strain evidence="3 4">ATCC 51372</strain>
    </source>
</reference>
<gene>
    <name evidence="3" type="ORF">FJO69_00915</name>
</gene>
<dbReference type="Gene3D" id="3.40.630.10">
    <property type="entry name" value="Zn peptidases"/>
    <property type="match status" value="1"/>
</dbReference>
<feature type="domain" description="Peptidase M28" evidence="2">
    <location>
        <begin position="209"/>
        <end position="427"/>
    </location>
</feature>
<dbReference type="EMBL" id="VFSS01000002">
    <property type="protein sequence ID" value="TPE57744.1"/>
    <property type="molecule type" value="Genomic_DNA"/>
</dbReference>
<dbReference type="OrthoDB" id="9762302at2"/>
<protein>
    <submittedName>
        <fullName evidence="3">Zn-dependent exopeptidase M28</fullName>
    </submittedName>
</protein>
<accession>A0A501XBS4</accession>
<dbReference type="AlphaFoldDB" id="A0A501XBS4"/>
<dbReference type="GO" id="GO:0008235">
    <property type="term" value="F:metalloexopeptidase activity"/>
    <property type="evidence" value="ECO:0007669"/>
    <property type="project" value="InterPro"/>
</dbReference>
<dbReference type="SUPFAM" id="SSF53187">
    <property type="entry name" value="Zn-dependent exopeptidases"/>
    <property type="match status" value="1"/>
</dbReference>
<keyword evidence="1" id="KW-0732">Signal</keyword>
<dbReference type="InterPro" id="IPR045175">
    <property type="entry name" value="M28_fam"/>
</dbReference>
<dbReference type="GO" id="GO:0006508">
    <property type="term" value="P:proteolysis"/>
    <property type="evidence" value="ECO:0007669"/>
    <property type="project" value="InterPro"/>
</dbReference>
<organism evidence="3 4">
    <name type="scientific">[Mycoplasma] falconis</name>
    <dbReference type="NCBI Taxonomy" id="92403"/>
    <lineage>
        <taxon>Bacteria</taxon>
        <taxon>Bacillati</taxon>
        <taxon>Mycoplasmatota</taxon>
        <taxon>Mycoplasmoidales</taxon>
        <taxon>Metamycoplasmataceae</taxon>
        <taxon>Metamycoplasma</taxon>
    </lineage>
</organism>
<name>A0A501XBS4_9BACT</name>
<dbReference type="RefSeq" id="WP_140781129.1">
    <property type="nucleotide sequence ID" value="NZ_VFSS01000002.1"/>
</dbReference>
<dbReference type="Proteomes" id="UP000319776">
    <property type="component" value="Unassembled WGS sequence"/>
</dbReference>
<comment type="caution">
    <text evidence="3">The sequence shown here is derived from an EMBL/GenBank/DDBJ whole genome shotgun (WGS) entry which is preliminary data.</text>
</comment>